<reference evidence="3" key="1">
    <citation type="submission" date="2018-01" db="EMBL/GenBank/DDBJ databases">
        <title>Rubneribacter badeniensis gen. nov., sp. nov., and Colonibacter rubneri, gen. nov., sp. nov., WGS of new members of the Eggerthellaceae.</title>
        <authorList>
            <person name="Danylec N."/>
            <person name="Stoll D.A."/>
            <person name="Doetsch A."/>
            <person name="Kulling S.E."/>
            <person name="Huch M."/>
        </authorList>
    </citation>
    <scope>NUCLEOTIDE SEQUENCE [LARGE SCALE GENOMIC DNA]</scope>
    <source>
        <strain evidence="3">ResAG-96</strain>
    </source>
</reference>
<dbReference type="AlphaFoldDB" id="A0A2K2UDQ7"/>
<organism evidence="2 3">
    <name type="scientific">Enteroscipio rubneri</name>
    <dbReference type="NCBI Taxonomy" id="2070686"/>
    <lineage>
        <taxon>Bacteria</taxon>
        <taxon>Bacillati</taxon>
        <taxon>Actinomycetota</taxon>
        <taxon>Coriobacteriia</taxon>
        <taxon>Eggerthellales</taxon>
        <taxon>Eggerthellaceae</taxon>
        <taxon>Enteroscipio</taxon>
    </lineage>
</organism>
<evidence type="ECO:0000313" key="2">
    <source>
        <dbReference type="EMBL" id="PNV68461.1"/>
    </source>
</evidence>
<dbReference type="Proteomes" id="UP000236197">
    <property type="component" value="Unassembled WGS sequence"/>
</dbReference>
<gene>
    <name evidence="2" type="ORF">C2L71_00245</name>
</gene>
<sequence>MNVSSQTTARSSRRTLAAALALSAVLAGGLLAGCASGQQEKSAEAPQQSEQQEPAAATEQVTYPFRAVIDRANLDPAYTGALECVATKHLESQGIENICIACDGTAKVEAPEGTWDELKAYVFEFASAQAAQEATYTSSDEAGNAQEAAAAPLSCEIGDDFATLSIGADFARDAFGMAQGASSVVTQAVGCAAEYRTFAGLDSTIHLTIADETGAVLFDQDVDVSNSDYFTQLEPLFYPAA</sequence>
<evidence type="ECO:0000313" key="3">
    <source>
        <dbReference type="Proteomes" id="UP000236197"/>
    </source>
</evidence>
<evidence type="ECO:0000256" key="1">
    <source>
        <dbReference type="SAM" id="SignalP"/>
    </source>
</evidence>
<dbReference type="EMBL" id="PPEK01000001">
    <property type="protein sequence ID" value="PNV68461.1"/>
    <property type="molecule type" value="Genomic_DNA"/>
</dbReference>
<feature type="chain" id="PRO_5038597177" evidence="1">
    <location>
        <begin position="33"/>
        <end position="241"/>
    </location>
</feature>
<name>A0A2K2UDQ7_9ACTN</name>
<protein>
    <submittedName>
        <fullName evidence="2">Uncharacterized protein</fullName>
    </submittedName>
</protein>
<proteinExistence type="predicted"/>
<comment type="caution">
    <text evidence="2">The sequence shown here is derived from an EMBL/GenBank/DDBJ whole genome shotgun (WGS) entry which is preliminary data.</text>
</comment>
<keyword evidence="1" id="KW-0732">Signal</keyword>
<feature type="signal peptide" evidence="1">
    <location>
        <begin position="1"/>
        <end position="32"/>
    </location>
</feature>
<keyword evidence="3" id="KW-1185">Reference proteome</keyword>
<accession>A0A2K2UDQ7</accession>
<dbReference type="RefSeq" id="WP_103263790.1">
    <property type="nucleotide sequence ID" value="NZ_CABMLE010000001.1"/>
</dbReference>